<dbReference type="PATRIC" id="fig|251702.3.peg.4194"/>
<dbReference type="SMART" id="SM00530">
    <property type="entry name" value="HTH_XRE"/>
    <property type="match status" value="1"/>
</dbReference>
<comment type="caution">
    <text evidence="2">The sequence shown here is derived from an EMBL/GenBank/DDBJ whole genome shotgun (WGS) entry which is preliminary data.</text>
</comment>
<evidence type="ECO:0000313" key="3">
    <source>
        <dbReference type="Proteomes" id="UP000050425"/>
    </source>
</evidence>
<feature type="domain" description="HTH cro/C1-type" evidence="1">
    <location>
        <begin position="52"/>
        <end position="106"/>
    </location>
</feature>
<evidence type="ECO:0000259" key="1">
    <source>
        <dbReference type="PROSITE" id="PS50943"/>
    </source>
</evidence>
<dbReference type="InterPro" id="IPR010982">
    <property type="entry name" value="Lambda_DNA-bd_dom_sf"/>
</dbReference>
<dbReference type="CDD" id="cd00093">
    <property type="entry name" value="HTH_XRE"/>
    <property type="match status" value="1"/>
</dbReference>
<dbReference type="InterPro" id="IPR001387">
    <property type="entry name" value="Cro/C1-type_HTH"/>
</dbReference>
<organism evidence="2 3">
    <name type="scientific">Pseudomonas syringae pv. antirrhini</name>
    <dbReference type="NCBI Taxonomy" id="251702"/>
    <lineage>
        <taxon>Bacteria</taxon>
        <taxon>Pseudomonadati</taxon>
        <taxon>Pseudomonadota</taxon>
        <taxon>Gammaproteobacteria</taxon>
        <taxon>Pseudomonadales</taxon>
        <taxon>Pseudomonadaceae</taxon>
        <taxon>Pseudomonas</taxon>
    </lineage>
</organism>
<sequence>MVSGCGEDGKGPALRRLNRSFPTLNLRFCASRHILPAMNEPKAEYKSPGQLITALLASKGWTKRVLAIVLGIDETSVNRLTSDKRPVTAEMSILLEELFAVPAEDFLALQKSYDLAMARITSRPDPKRATRASIFGGLPISEMIKRGWIQADDVRDVSVVEAELIKFFGVNSSEEIQVLPHAAKKTDAFSDVTLVQLAWLHRVRTISSEMLVPKYSPASVKSAIAQLKTIMPSPEETRKVPRILAECGIRFVIVECLPSAKIDGACLWLDDRSPVIGMSLRHDRIDNFWFVLRHELEHVICGHGKAAPILDSNLEGERAGSGDGIPEEERVANLAASEFCVSQKLMDGFIARKAPYFAERDILGFAKTIGVHPGLIAGQLQYRTNRYDRFRSHLVKVRSFVTPSAIVDGWGDIAPVGV</sequence>
<dbReference type="GO" id="GO:0003677">
    <property type="term" value="F:DNA binding"/>
    <property type="evidence" value="ECO:0007669"/>
    <property type="project" value="InterPro"/>
</dbReference>
<accession>A0A0P9JJ74</accession>
<evidence type="ECO:0000313" key="2">
    <source>
        <dbReference type="EMBL" id="KPW50448.1"/>
    </source>
</evidence>
<dbReference type="EMBL" id="LJPT01000050">
    <property type="protein sequence ID" value="KPW50448.1"/>
    <property type="molecule type" value="Genomic_DNA"/>
</dbReference>
<proteinExistence type="predicted"/>
<dbReference type="SUPFAM" id="SSF47413">
    <property type="entry name" value="lambda repressor-like DNA-binding domains"/>
    <property type="match status" value="1"/>
</dbReference>
<dbReference type="Gene3D" id="1.10.260.40">
    <property type="entry name" value="lambda repressor-like DNA-binding domains"/>
    <property type="match status" value="1"/>
</dbReference>
<name>A0A0P9JJ74_9PSED</name>
<dbReference type="PROSITE" id="PS50943">
    <property type="entry name" value="HTH_CROC1"/>
    <property type="match status" value="1"/>
</dbReference>
<dbReference type="Proteomes" id="UP000050425">
    <property type="component" value="Unassembled WGS sequence"/>
</dbReference>
<gene>
    <name evidence="2" type="ORF">ALO88_03187</name>
</gene>
<dbReference type="AlphaFoldDB" id="A0A0P9JJ74"/>
<reference evidence="2 3" key="1">
    <citation type="submission" date="2015-09" db="EMBL/GenBank/DDBJ databases">
        <title>Genome announcement of multiple Pseudomonas syringae strains.</title>
        <authorList>
            <person name="Thakur S."/>
            <person name="Wang P.W."/>
            <person name="Gong Y."/>
            <person name="Weir B.S."/>
            <person name="Guttman D.S."/>
        </authorList>
    </citation>
    <scope>NUCLEOTIDE SEQUENCE [LARGE SCALE GENOMIC DNA]</scope>
    <source>
        <strain evidence="2 3">ICMP4303</strain>
    </source>
</reference>
<protein>
    <submittedName>
        <fullName evidence="2">Addiction module antidote protein, HigA family</fullName>
    </submittedName>
</protein>